<feature type="transmembrane region" description="Helical" evidence="1">
    <location>
        <begin position="248"/>
        <end position="265"/>
    </location>
</feature>
<name>A0AAF0YDD7_9TREE</name>
<reference evidence="2" key="1">
    <citation type="submission" date="2023-10" db="EMBL/GenBank/DDBJ databases">
        <authorList>
            <person name="Noh H."/>
        </authorList>
    </citation>
    <scope>NUCLEOTIDE SEQUENCE</scope>
    <source>
        <strain evidence="2">DUCC4014</strain>
    </source>
</reference>
<keyword evidence="3" id="KW-1185">Reference proteome</keyword>
<dbReference type="AlphaFoldDB" id="A0AAF0YDD7"/>
<keyword evidence="1" id="KW-1133">Transmembrane helix</keyword>
<dbReference type="GeneID" id="87809141"/>
<feature type="transmembrane region" description="Helical" evidence="1">
    <location>
        <begin position="93"/>
        <end position="112"/>
    </location>
</feature>
<evidence type="ECO:0000313" key="3">
    <source>
        <dbReference type="Proteomes" id="UP000827549"/>
    </source>
</evidence>
<sequence length="283" mass="31213">MSWYPTKDVVVGVLGAVGFLAWIIFAIATFNHPGCVIFLTFMPLLTIMRLRDQVEPLEKARRTKAEPLLGQRDPWSTVLAAYRYEDLSPGRTLARLGVAAVLGSLGGMPLAAWNDSMLLVTAAAVFGLVTTLGLYRLETGSLPDFKEMVDLSAMSTDGKKGLACRALQAAFFAVILYRSSAGLKVSFSWMLHMWAHGLAQDYERRERNKLDATLPPCVCADGLPPCSSPKCKHKSTWRLFSWTVAMRYAYAVFFWYAAALLVTALDRGQAIINARNKLTIVAP</sequence>
<organism evidence="2 3">
    <name type="scientific">Vanrija pseudolonga</name>
    <dbReference type="NCBI Taxonomy" id="143232"/>
    <lineage>
        <taxon>Eukaryota</taxon>
        <taxon>Fungi</taxon>
        <taxon>Dikarya</taxon>
        <taxon>Basidiomycota</taxon>
        <taxon>Agaricomycotina</taxon>
        <taxon>Tremellomycetes</taxon>
        <taxon>Trichosporonales</taxon>
        <taxon>Trichosporonaceae</taxon>
        <taxon>Vanrija</taxon>
    </lineage>
</organism>
<keyword evidence="1" id="KW-0812">Transmembrane</keyword>
<evidence type="ECO:0000256" key="1">
    <source>
        <dbReference type="SAM" id="Phobius"/>
    </source>
</evidence>
<dbReference type="EMBL" id="CP086717">
    <property type="protein sequence ID" value="WOO82426.1"/>
    <property type="molecule type" value="Genomic_DNA"/>
</dbReference>
<feature type="transmembrane region" description="Helical" evidence="1">
    <location>
        <begin position="20"/>
        <end position="41"/>
    </location>
</feature>
<proteinExistence type="predicted"/>
<dbReference type="Proteomes" id="UP000827549">
    <property type="component" value="Chromosome 4"/>
</dbReference>
<feature type="transmembrane region" description="Helical" evidence="1">
    <location>
        <begin position="118"/>
        <end position="137"/>
    </location>
</feature>
<accession>A0AAF0YDD7</accession>
<dbReference type="RefSeq" id="XP_062628458.1">
    <property type="nucleotide sequence ID" value="XM_062772474.1"/>
</dbReference>
<keyword evidence="1" id="KW-0472">Membrane</keyword>
<feature type="transmembrane region" description="Helical" evidence="1">
    <location>
        <begin position="162"/>
        <end position="180"/>
    </location>
</feature>
<gene>
    <name evidence="2" type="ORF">LOC62_04G005914</name>
</gene>
<protein>
    <submittedName>
        <fullName evidence="2">Uncharacterized protein</fullName>
    </submittedName>
</protein>
<evidence type="ECO:0000313" key="2">
    <source>
        <dbReference type="EMBL" id="WOO82426.1"/>
    </source>
</evidence>